<comment type="caution">
    <text evidence="3">The sequence shown here is derived from an EMBL/GenBank/DDBJ whole genome shotgun (WGS) entry which is preliminary data.</text>
</comment>
<evidence type="ECO:0000256" key="1">
    <source>
        <dbReference type="SAM" id="MobiDB-lite"/>
    </source>
</evidence>
<dbReference type="SUPFAM" id="SSF49313">
    <property type="entry name" value="Cadherin-like"/>
    <property type="match status" value="1"/>
</dbReference>
<feature type="region of interest" description="Disordered" evidence="1">
    <location>
        <begin position="313"/>
        <end position="345"/>
    </location>
</feature>
<organism evidence="3 4">
    <name type="scientific">Hymenobacter terrestris</name>
    <dbReference type="NCBI Taxonomy" id="2748310"/>
    <lineage>
        <taxon>Bacteria</taxon>
        <taxon>Pseudomonadati</taxon>
        <taxon>Bacteroidota</taxon>
        <taxon>Cytophagia</taxon>
        <taxon>Cytophagales</taxon>
        <taxon>Hymenobacteraceae</taxon>
        <taxon>Hymenobacter</taxon>
    </lineage>
</organism>
<reference evidence="3 4" key="1">
    <citation type="submission" date="2020-05" db="EMBL/GenBank/DDBJ databases">
        <title>Hymenobacter terrestris sp. nov. and Hymenobacter lapidiphilus sp. nov., isolated from regoliths in Antarctica.</title>
        <authorList>
            <person name="Sedlacek I."/>
            <person name="Pantucek R."/>
            <person name="Zeman M."/>
            <person name="Holochova P."/>
            <person name="Kralova S."/>
            <person name="Stankova E."/>
            <person name="Sedo O."/>
            <person name="Micenkova L."/>
            <person name="Svec P."/>
            <person name="Gupta V."/>
            <person name="Sood U."/>
            <person name="Korpole U.S."/>
            <person name="Lal R."/>
        </authorList>
    </citation>
    <scope>NUCLEOTIDE SEQUENCE [LARGE SCALE GENOMIC DNA]</scope>
    <source>
        <strain evidence="3 4">P5252</strain>
    </source>
</reference>
<evidence type="ECO:0000259" key="2">
    <source>
        <dbReference type="Pfam" id="PF18962"/>
    </source>
</evidence>
<accession>A0ABX2Q094</accession>
<gene>
    <name evidence="3" type="ORF">HW556_03705</name>
</gene>
<dbReference type="InterPro" id="IPR026444">
    <property type="entry name" value="Secre_tail"/>
</dbReference>
<feature type="domain" description="Secretion system C-terminal sorting" evidence="2">
    <location>
        <begin position="864"/>
        <end position="937"/>
    </location>
</feature>
<feature type="compositionally biased region" description="Low complexity" evidence="1">
    <location>
        <begin position="334"/>
        <end position="345"/>
    </location>
</feature>
<protein>
    <submittedName>
        <fullName evidence="3">T9SS type A sorting domain-containing protein</fullName>
    </submittedName>
</protein>
<sequence length="940" mass="96690">MRKKAVAYQQQLTAAKVAAACTNTTTLNFAGNGSGDWKNRAPVKAGAASTNTTIETAGSYVEPAGGAQTSLATGTYNAKTTLIWSADYATSQNVTTQIKFSFNRPVNNLTLTINDIDVGANAWVDKITYDAVQADGSVLSLASAEDATVTRNNAFVSQSGNALTGLQDVPPSSLDGTATVTFNKPITSLTLTYQNTITNVADPRFQFVAIDNITWCTQANVATTLSGPARANVGSPVTYTATTTASGDFDATGVKPVVQLIPGLNSQSPVFPAGSSYNNTTGLLTLATIPTLAVGTTSTALITFNMPSATVTGRASSTIDTDDADPSDNNGSLANANVTTTTNQAPTAQAKSAAVLFGTASITKLPAMTGTDPNNDPLTYTILGSTIVAPGFGVVSYVNASGTREDISGTSNVTLTAAQAATLEFKRGTGAETSGTFQYFVSDPFGGVSLAVNYELFVGDQAAVYSSPNAFRTSAVVNGRVLATVSDPDGSITLTTFTQTSGNAVNGGITFSANGTATAVEVTNGPQSGRISLPPAGTYVFSVTTTDSRGGQTISSVTITIVGTDRAATYTTTNSFNRDALTSGMTLATVTDPDAQLTAATLATGSTLPSGMSINGTSGLVTVGSSIPFAGTYTYNVATTDAAGGNSSPAVTITVFNDTEAIYAVAAAPTNGGYANGASLATVSDTDGAVNTATALSGTSALPPGVGLNPTTGQFFVADRTQLVKGTYPVQVRTTDATGGITTQTVNLIIRNNPLPVTLVAFGAQASGLNAQLNWKTAQELNNDYFVVERSFDGRSFVAVGEVKGQGSTQATTSYDFTDARVAALAPAGLVYYRLRQVDTDGTTALSEVRTVRFPLTARVMIDVYPNPATATQDAKLDLSGAPAGTYQVTLVDMTGRVLRTFRQNGGTVQELQLTNLRSGTYLVQVKGNGQSFSRRVVKQ</sequence>
<dbReference type="RefSeq" id="WP_176898079.1">
    <property type="nucleotide sequence ID" value="NZ_JABKAV010000006.1"/>
</dbReference>
<dbReference type="Pfam" id="PF17963">
    <property type="entry name" value="Big_9"/>
    <property type="match status" value="1"/>
</dbReference>
<keyword evidence="4" id="KW-1185">Reference proteome</keyword>
<evidence type="ECO:0000313" key="3">
    <source>
        <dbReference type="EMBL" id="NVO83979.1"/>
    </source>
</evidence>
<dbReference type="InterPro" id="IPR015919">
    <property type="entry name" value="Cadherin-like_sf"/>
</dbReference>
<dbReference type="NCBIfam" id="TIGR04183">
    <property type="entry name" value="Por_Secre_tail"/>
    <property type="match status" value="1"/>
</dbReference>
<dbReference type="Pfam" id="PF05345">
    <property type="entry name" value="He_PIG"/>
    <property type="match status" value="1"/>
</dbReference>
<dbReference type="InterPro" id="IPR013783">
    <property type="entry name" value="Ig-like_fold"/>
</dbReference>
<dbReference type="Proteomes" id="UP000626554">
    <property type="component" value="Unassembled WGS sequence"/>
</dbReference>
<dbReference type="Gene3D" id="2.60.40.10">
    <property type="entry name" value="Immunoglobulins"/>
    <property type="match status" value="2"/>
</dbReference>
<dbReference type="EMBL" id="JABKAV010000006">
    <property type="protein sequence ID" value="NVO83979.1"/>
    <property type="molecule type" value="Genomic_DNA"/>
</dbReference>
<dbReference type="Gene3D" id="2.60.120.380">
    <property type="match status" value="1"/>
</dbReference>
<dbReference type="Pfam" id="PF18962">
    <property type="entry name" value="Por_Secre_tail"/>
    <property type="match status" value="1"/>
</dbReference>
<proteinExistence type="predicted"/>
<evidence type="ECO:0000313" key="4">
    <source>
        <dbReference type="Proteomes" id="UP000626554"/>
    </source>
</evidence>
<name>A0ABX2Q094_9BACT</name>